<feature type="transmembrane region" description="Helical" evidence="1">
    <location>
        <begin position="43"/>
        <end position="63"/>
    </location>
</feature>
<name>D9SHV9_GALCS</name>
<keyword evidence="3" id="KW-1185">Reference proteome</keyword>
<dbReference type="STRING" id="395494.Galf_2043"/>
<gene>
    <name evidence="2" type="ordered locus">Galf_2043</name>
</gene>
<feature type="transmembrane region" description="Helical" evidence="1">
    <location>
        <begin position="7"/>
        <end position="31"/>
    </location>
</feature>
<reference evidence="2 3" key="1">
    <citation type="submission" date="2010-08" db="EMBL/GenBank/DDBJ databases">
        <title>Complete sequence of Gallionella capsiferriformans ES-2.</title>
        <authorList>
            <consortium name="US DOE Joint Genome Institute"/>
            <person name="Lucas S."/>
            <person name="Copeland A."/>
            <person name="Lapidus A."/>
            <person name="Cheng J.-F."/>
            <person name="Bruce D."/>
            <person name="Goodwin L."/>
            <person name="Pitluck S."/>
            <person name="Chertkov O."/>
            <person name="Davenport K.W."/>
            <person name="Detter J.C."/>
            <person name="Han C."/>
            <person name="Tapia R."/>
            <person name="Land M."/>
            <person name="Hauser L."/>
            <person name="Chang Y.-J."/>
            <person name="Jeffries C."/>
            <person name="Kyrpides N."/>
            <person name="Ivanova N."/>
            <person name="Mikhailova N."/>
            <person name="Shelobolina E.S."/>
            <person name="Picardal F."/>
            <person name="Roden E."/>
            <person name="Emerson D."/>
            <person name="Woyke T."/>
        </authorList>
    </citation>
    <scope>NUCLEOTIDE SEQUENCE [LARGE SCALE GENOMIC DNA]</scope>
    <source>
        <strain evidence="2 3">ES-2</strain>
    </source>
</reference>
<keyword evidence="1" id="KW-0472">Membrane</keyword>
<evidence type="ECO:0000313" key="3">
    <source>
        <dbReference type="Proteomes" id="UP000001235"/>
    </source>
</evidence>
<dbReference type="AlphaFoldDB" id="D9SHV9"/>
<proteinExistence type="predicted"/>
<protein>
    <recommendedName>
        <fullName evidence="4">Transmembrane protein</fullName>
    </recommendedName>
</protein>
<feature type="transmembrane region" description="Helical" evidence="1">
    <location>
        <begin position="84"/>
        <end position="105"/>
    </location>
</feature>
<evidence type="ECO:0008006" key="4">
    <source>
        <dbReference type="Google" id="ProtNLM"/>
    </source>
</evidence>
<accession>D9SHV9</accession>
<dbReference type="Proteomes" id="UP000001235">
    <property type="component" value="Chromosome"/>
</dbReference>
<sequence>MLPRINLFIAWFLIPQTLGMGWVAFAGRMLLEVLGVNTHEGDIPGRLVGAVLIFGTVYLILHFRGSLPPEGNPTGKGFGFGQRLVLAANLLAALFVIFQFTQFLIESHDLRLVLNGFTDAFGYWVMALWVIGFSFLYQSSLPQSSNLSPTK</sequence>
<keyword evidence="1" id="KW-0812">Transmembrane</keyword>
<feature type="transmembrane region" description="Helical" evidence="1">
    <location>
        <begin position="120"/>
        <end position="137"/>
    </location>
</feature>
<keyword evidence="1" id="KW-1133">Transmembrane helix</keyword>
<dbReference type="RefSeq" id="WP_013293981.1">
    <property type="nucleotide sequence ID" value="NC_014394.1"/>
</dbReference>
<dbReference type="KEGG" id="gca:Galf_2043"/>
<evidence type="ECO:0000256" key="1">
    <source>
        <dbReference type="SAM" id="Phobius"/>
    </source>
</evidence>
<dbReference type="HOGENOM" id="CLU_1757589_0_0_4"/>
<evidence type="ECO:0000313" key="2">
    <source>
        <dbReference type="EMBL" id="ADL56049.1"/>
    </source>
</evidence>
<dbReference type="eggNOG" id="ENOG5030X7C">
    <property type="taxonomic scope" value="Bacteria"/>
</dbReference>
<organism evidence="2 3">
    <name type="scientific">Gallionella capsiferriformans (strain ES-2)</name>
    <name type="common">Gallionella ferruginea capsiferriformans (strain ES-2)</name>
    <dbReference type="NCBI Taxonomy" id="395494"/>
    <lineage>
        <taxon>Bacteria</taxon>
        <taxon>Pseudomonadati</taxon>
        <taxon>Pseudomonadota</taxon>
        <taxon>Betaproteobacteria</taxon>
        <taxon>Nitrosomonadales</taxon>
        <taxon>Gallionellaceae</taxon>
        <taxon>Gallionella</taxon>
    </lineage>
</organism>
<dbReference type="EMBL" id="CP002159">
    <property type="protein sequence ID" value="ADL56049.1"/>
    <property type="molecule type" value="Genomic_DNA"/>
</dbReference>